<evidence type="ECO:0000313" key="2">
    <source>
        <dbReference type="Proteomes" id="UP001500016"/>
    </source>
</evidence>
<comment type="caution">
    <text evidence="1">The sequence shown here is derived from an EMBL/GenBank/DDBJ whole genome shotgun (WGS) entry which is preliminary data.</text>
</comment>
<gene>
    <name evidence="1" type="ORF">GCM10009801_39360</name>
</gene>
<sequence length="126" mass="13913">MPANSMNIRNLKCGIPVNTREEKARTSDARCDRSVTRLPTGRDFRLYDPGPTVAVMAPESTTPQSPSDDTESYVGLPAGDAEQRAYERGWTTVRQLAPDAIITMEFLVGRLNLAVKDGEVVRCWKG</sequence>
<evidence type="ECO:0008006" key="3">
    <source>
        <dbReference type="Google" id="ProtNLM"/>
    </source>
</evidence>
<evidence type="ECO:0000313" key="1">
    <source>
        <dbReference type="EMBL" id="GAA2080828.1"/>
    </source>
</evidence>
<reference evidence="1 2" key="1">
    <citation type="journal article" date="2019" name="Int. J. Syst. Evol. Microbiol.">
        <title>The Global Catalogue of Microorganisms (GCM) 10K type strain sequencing project: providing services to taxonomists for standard genome sequencing and annotation.</title>
        <authorList>
            <consortium name="The Broad Institute Genomics Platform"/>
            <consortium name="The Broad Institute Genome Sequencing Center for Infectious Disease"/>
            <person name="Wu L."/>
            <person name="Ma J."/>
        </authorList>
    </citation>
    <scope>NUCLEOTIDE SEQUENCE [LARGE SCALE GENOMIC DNA]</scope>
    <source>
        <strain evidence="1 2">JCM 15478</strain>
    </source>
</reference>
<dbReference type="EMBL" id="BAAAPE010000009">
    <property type="protein sequence ID" value="GAA2080828.1"/>
    <property type="molecule type" value="Genomic_DNA"/>
</dbReference>
<protein>
    <recommendedName>
        <fullName evidence="3">Proteinase inhibitor I78</fullName>
    </recommendedName>
</protein>
<proteinExistence type="predicted"/>
<name>A0ABN2W1H5_9ACTN</name>
<keyword evidence="2" id="KW-1185">Reference proteome</keyword>
<dbReference type="Gene3D" id="3.30.10.10">
    <property type="entry name" value="Trypsin Inhibitor V, subunit A"/>
    <property type="match status" value="1"/>
</dbReference>
<dbReference type="Proteomes" id="UP001500016">
    <property type="component" value="Unassembled WGS sequence"/>
</dbReference>
<organism evidence="1 2">
    <name type="scientific">Streptomyces albiaxialis</name>
    <dbReference type="NCBI Taxonomy" id="329523"/>
    <lineage>
        <taxon>Bacteria</taxon>
        <taxon>Bacillati</taxon>
        <taxon>Actinomycetota</taxon>
        <taxon>Actinomycetes</taxon>
        <taxon>Kitasatosporales</taxon>
        <taxon>Streptomycetaceae</taxon>
        <taxon>Streptomyces</taxon>
    </lineage>
</organism>
<accession>A0ABN2W1H5</accession>